<evidence type="ECO:0000313" key="10">
    <source>
        <dbReference type="EMBL" id="OOP68430.1"/>
    </source>
</evidence>
<keyword evidence="8" id="KW-0547">Nucleotide-binding</keyword>
<keyword evidence="6 8" id="KW-0378">Hydrolase</keyword>
<protein>
    <recommendedName>
        <fullName evidence="9">Calcineurin-like phosphoesterase domain-containing protein</fullName>
    </recommendedName>
</protein>
<dbReference type="InterPro" id="IPR006179">
    <property type="entry name" value="5_nucleotidase/apyrase"/>
</dbReference>
<dbReference type="Pfam" id="PF00149">
    <property type="entry name" value="Metallophos"/>
    <property type="match status" value="1"/>
</dbReference>
<evidence type="ECO:0000256" key="3">
    <source>
        <dbReference type="ARBA" id="ARBA00001968"/>
    </source>
</evidence>
<dbReference type="GO" id="GO:0009166">
    <property type="term" value="P:nucleotide catabolic process"/>
    <property type="evidence" value="ECO:0007669"/>
    <property type="project" value="InterPro"/>
</dbReference>
<keyword evidence="7" id="KW-0511">Multifunctional enzyme</keyword>
<dbReference type="CDD" id="cd07410">
    <property type="entry name" value="MPP_CpdB_N"/>
    <property type="match status" value="1"/>
</dbReference>
<proteinExistence type="inferred from homology"/>
<evidence type="ECO:0000256" key="6">
    <source>
        <dbReference type="ARBA" id="ARBA00022801"/>
    </source>
</evidence>
<feature type="domain" description="Calcineurin-like phosphoesterase" evidence="9">
    <location>
        <begin position="37"/>
        <end position="277"/>
    </location>
</feature>
<evidence type="ECO:0000313" key="11">
    <source>
        <dbReference type="Proteomes" id="UP000189761"/>
    </source>
</evidence>
<dbReference type="GO" id="GO:0000166">
    <property type="term" value="F:nucleotide binding"/>
    <property type="evidence" value="ECO:0007669"/>
    <property type="project" value="UniProtKB-KW"/>
</dbReference>
<dbReference type="InterPro" id="IPR041827">
    <property type="entry name" value="CpdB_N"/>
</dbReference>
<dbReference type="PANTHER" id="PTHR11575">
    <property type="entry name" value="5'-NUCLEOTIDASE-RELATED"/>
    <property type="match status" value="1"/>
</dbReference>
<name>A0A8E2I9H5_9BACI</name>
<dbReference type="InterPro" id="IPR004843">
    <property type="entry name" value="Calcineurin-like_PHP"/>
</dbReference>
<sequence>MKRKIVVTLVLVIEMVVLFSVMPYGAAEESTLAPVQLRILETTDLHGRMMNFDYEENRYTDEFGLVRTASLINNARAEVPNTLLFDVGDLLQGNELAEFAAKKGKVEEGNLHPVFKAMNLLHYDAATFGNHDFHYGFDFLHHSISGANFPYVNANIFINDYNNTDFDDVNFYEPYVILRKKVVDAFGIKHPVNIGVIGFVTPKVMQWEKKSLEGMVKVKDIVSTAEYFIPRMKEEGADIIIALAHSGLDATKNEQDEVYPLSKIEGIDVILFGHRHVVFPDQSRFKNIEGVDNKAGTINGVAGVEAGSWGNYLGIVDLIIEQQEGRWRVTQSKSKAVPIVKTIKKKKKATVSSDKSIVDAVREDHEKTIEYYQKKTARKKRK</sequence>
<evidence type="ECO:0000256" key="2">
    <source>
        <dbReference type="ARBA" id="ARBA00001730"/>
    </source>
</evidence>
<dbReference type="PANTHER" id="PTHR11575:SF6">
    <property type="entry name" value="2',3'-CYCLIC-NUCLEOTIDE 2'-PHOSPHODIESTERASE_3'-NUCLEOTIDASE"/>
    <property type="match status" value="1"/>
</dbReference>
<dbReference type="AlphaFoldDB" id="A0A8E2I9H5"/>
<dbReference type="GO" id="GO:0008663">
    <property type="term" value="F:2',3'-cyclic-nucleotide 2'-phosphodiesterase activity"/>
    <property type="evidence" value="ECO:0007669"/>
    <property type="project" value="UniProtKB-EC"/>
</dbReference>
<accession>A0A8E2I9H5</accession>
<evidence type="ECO:0000259" key="9">
    <source>
        <dbReference type="Pfam" id="PF00149"/>
    </source>
</evidence>
<dbReference type="RefSeq" id="WP_078110135.1">
    <property type="nucleotide sequence ID" value="NZ_CP065424.1"/>
</dbReference>
<dbReference type="EMBL" id="MTLA01000109">
    <property type="protein sequence ID" value="OOP68430.1"/>
    <property type="molecule type" value="Genomic_DNA"/>
</dbReference>
<comment type="cofactor">
    <cofactor evidence="3">
        <name>a divalent metal cation</name>
        <dbReference type="ChEBI" id="CHEBI:60240"/>
    </cofactor>
</comment>
<dbReference type="GO" id="GO:0046872">
    <property type="term" value="F:metal ion binding"/>
    <property type="evidence" value="ECO:0007669"/>
    <property type="project" value="InterPro"/>
</dbReference>
<comment type="caution">
    <text evidence="10">The sequence shown here is derived from an EMBL/GenBank/DDBJ whole genome shotgun (WGS) entry which is preliminary data.</text>
</comment>
<dbReference type="PRINTS" id="PR01607">
    <property type="entry name" value="APYRASEFAMLY"/>
</dbReference>
<organism evidence="10 11">
    <name type="scientific">Heyndrickxia oleronia</name>
    <dbReference type="NCBI Taxonomy" id="38875"/>
    <lineage>
        <taxon>Bacteria</taxon>
        <taxon>Bacillati</taxon>
        <taxon>Bacillota</taxon>
        <taxon>Bacilli</taxon>
        <taxon>Bacillales</taxon>
        <taxon>Bacillaceae</taxon>
        <taxon>Heyndrickxia</taxon>
    </lineage>
</organism>
<comment type="catalytic activity">
    <reaction evidence="2">
        <text>a nucleoside 2',3'-cyclic phosphate + H2O = a nucleoside 3'-phosphate + H(+)</text>
        <dbReference type="Rhea" id="RHEA:19621"/>
        <dbReference type="ChEBI" id="CHEBI:15377"/>
        <dbReference type="ChEBI" id="CHEBI:15378"/>
        <dbReference type="ChEBI" id="CHEBI:66949"/>
        <dbReference type="ChEBI" id="CHEBI:66954"/>
        <dbReference type="EC" id="3.1.4.16"/>
    </reaction>
</comment>
<comment type="similarity">
    <text evidence="5 8">Belongs to the 5'-nucleotidase family.</text>
</comment>
<dbReference type="GO" id="GO:0008254">
    <property type="term" value="F:3'-nucleotidase activity"/>
    <property type="evidence" value="ECO:0007669"/>
    <property type="project" value="UniProtKB-EC"/>
</dbReference>
<keyword evidence="11" id="KW-1185">Reference proteome</keyword>
<dbReference type="Proteomes" id="UP000189761">
    <property type="component" value="Unassembled WGS sequence"/>
</dbReference>
<evidence type="ECO:0000256" key="7">
    <source>
        <dbReference type="ARBA" id="ARBA00023268"/>
    </source>
</evidence>
<dbReference type="InterPro" id="IPR029052">
    <property type="entry name" value="Metallo-depent_PP-like"/>
</dbReference>
<dbReference type="SUPFAM" id="SSF56300">
    <property type="entry name" value="Metallo-dependent phosphatases"/>
    <property type="match status" value="1"/>
</dbReference>
<dbReference type="GO" id="GO:0030288">
    <property type="term" value="C:outer membrane-bounded periplasmic space"/>
    <property type="evidence" value="ECO:0007669"/>
    <property type="project" value="TreeGrafter"/>
</dbReference>
<evidence type="ECO:0000256" key="1">
    <source>
        <dbReference type="ARBA" id="ARBA00000527"/>
    </source>
</evidence>
<dbReference type="Gene3D" id="3.60.21.10">
    <property type="match status" value="1"/>
</dbReference>
<reference evidence="10 11" key="1">
    <citation type="submission" date="2017-01" db="EMBL/GenBank/DDBJ databases">
        <title>Draft genome sequence of Bacillus oleronius.</title>
        <authorList>
            <person name="Allam M."/>
        </authorList>
    </citation>
    <scope>NUCLEOTIDE SEQUENCE [LARGE SCALE GENOMIC DNA]</scope>
    <source>
        <strain evidence="10 11">DSM 9356</strain>
    </source>
</reference>
<gene>
    <name evidence="10" type="ORF">BWZ43_10480</name>
</gene>
<comment type="subcellular location">
    <subcellularLocation>
        <location evidence="4">Cell envelope</location>
    </subcellularLocation>
</comment>
<dbReference type="InterPro" id="IPR006146">
    <property type="entry name" value="5'-Nucleotdase_CS"/>
</dbReference>
<evidence type="ECO:0000256" key="4">
    <source>
        <dbReference type="ARBA" id="ARBA00004196"/>
    </source>
</evidence>
<evidence type="ECO:0000256" key="8">
    <source>
        <dbReference type="RuleBase" id="RU362119"/>
    </source>
</evidence>
<evidence type="ECO:0000256" key="5">
    <source>
        <dbReference type="ARBA" id="ARBA00006654"/>
    </source>
</evidence>
<dbReference type="PROSITE" id="PS00785">
    <property type="entry name" value="5_NUCLEOTIDASE_1"/>
    <property type="match status" value="1"/>
</dbReference>
<comment type="catalytic activity">
    <reaction evidence="1">
        <text>a ribonucleoside 3'-phosphate + H2O = a ribonucleoside + phosphate</text>
        <dbReference type="Rhea" id="RHEA:10144"/>
        <dbReference type="ChEBI" id="CHEBI:13197"/>
        <dbReference type="ChEBI" id="CHEBI:15377"/>
        <dbReference type="ChEBI" id="CHEBI:18254"/>
        <dbReference type="ChEBI" id="CHEBI:43474"/>
        <dbReference type="EC" id="3.1.3.6"/>
    </reaction>
</comment>